<dbReference type="PATRIC" id="fig|33995.3.peg.3595"/>
<keyword evidence="2" id="KW-1185">Reference proteome</keyword>
<name>A0A0M0EDE5_KOMEU</name>
<proteinExistence type="predicted"/>
<reference evidence="1" key="1">
    <citation type="submission" date="2015-08" db="EMBL/GenBank/DDBJ databases">
        <title>Draft genome sequence of Komagataeibacter europaeus CECT 8546 a cellulose producer strain from vinegar produced by the traditional method.</title>
        <authorList>
            <person name="Poehlein A."/>
            <person name="Valera M.J."/>
            <person name="Haack F.S."/>
            <person name="Mas A."/>
            <person name="Daniel R."/>
            <person name="Streit W.R."/>
            <person name="Mateo E."/>
        </authorList>
    </citation>
    <scope>NUCLEOTIDE SEQUENCE [LARGE SCALE GENOMIC DNA]</scope>
    <source>
        <strain evidence="1">CECT 8546</strain>
    </source>
</reference>
<dbReference type="Proteomes" id="UP000037566">
    <property type="component" value="Unassembled WGS sequence"/>
</dbReference>
<sequence>MQGGICLDGGVGPWSGCVQCPSSPVPCACFEHHKFCPSLMASTLRMKVHFPDISCTSSILYDMERCTCNYTMHNCNVGCS</sequence>
<evidence type="ECO:0000313" key="1">
    <source>
        <dbReference type="EMBL" id="KON63268.1"/>
    </source>
</evidence>
<comment type="caution">
    <text evidence="1">The sequence shown here is derived from an EMBL/GenBank/DDBJ whole genome shotgun (WGS) entry which is preliminary data.</text>
</comment>
<gene>
    <name evidence="1" type="ORF">KOEU_32420</name>
</gene>
<protein>
    <submittedName>
        <fullName evidence="1">Uncharacterized protein</fullName>
    </submittedName>
</protein>
<accession>A0A0M0EDE5</accession>
<organism evidence="1 2">
    <name type="scientific">Komagataeibacter europaeus</name>
    <name type="common">Gluconacetobacter europaeus</name>
    <dbReference type="NCBI Taxonomy" id="33995"/>
    <lineage>
        <taxon>Bacteria</taxon>
        <taxon>Pseudomonadati</taxon>
        <taxon>Pseudomonadota</taxon>
        <taxon>Alphaproteobacteria</taxon>
        <taxon>Acetobacterales</taxon>
        <taxon>Acetobacteraceae</taxon>
        <taxon>Komagataeibacter</taxon>
    </lineage>
</organism>
<dbReference type="AlphaFoldDB" id="A0A0M0EDE5"/>
<dbReference type="EMBL" id="LHUQ01000035">
    <property type="protein sequence ID" value="KON63268.1"/>
    <property type="molecule type" value="Genomic_DNA"/>
</dbReference>
<evidence type="ECO:0000313" key="2">
    <source>
        <dbReference type="Proteomes" id="UP000037566"/>
    </source>
</evidence>